<name>F0WXP5_9STRA</name>
<gene>
    <name evidence="1" type="primary">AlNc14C360G10980</name>
    <name evidence="1" type="ORF">ALNC14_123840</name>
</gene>
<dbReference type="EMBL" id="FR824405">
    <property type="protein sequence ID" value="CCA26240.1"/>
    <property type="molecule type" value="Genomic_DNA"/>
</dbReference>
<accession>F0WXP5</accession>
<evidence type="ECO:0000313" key="1">
    <source>
        <dbReference type="EMBL" id="CCA26240.1"/>
    </source>
</evidence>
<dbReference type="AlphaFoldDB" id="F0WXP5"/>
<reference evidence="1" key="1">
    <citation type="journal article" date="2011" name="PLoS Biol.">
        <title>Gene gain and loss during evolution of obligate parasitism in the white rust pathogen of Arabidopsis thaliana.</title>
        <authorList>
            <person name="Kemen E."/>
            <person name="Gardiner A."/>
            <person name="Schultz-Larsen T."/>
            <person name="Kemen A.C."/>
            <person name="Balmuth A.L."/>
            <person name="Robert-Seilaniantz A."/>
            <person name="Bailey K."/>
            <person name="Holub E."/>
            <person name="Studholme D.J."/>
            <person name="Maclean D."/>
            <person name="Jones J.D."/>
        </authorList>
    </citation>
    <scope>NUCLEOTIDE SEQUENCE</scope>
</reference>
<sequence length="80" mass="9116">MFPPPIGGTRPLKLVLRVGTNLCMTLMDLRYLCNLNSPSLSFLNVMLPEPRQYPRPLFWTISDIITIAVTLRVQKTGEQK</sequence>
<reference evidence="1" key="2">
    <citation type="submission" date="2011-02" db="EMBL/GenBank/DDBJ databases">
        <authorList>
            <person name="MacLean D."/>
        </authorList>
    </citation>
    <scope>NUCLEOTIDE SEQUENCE</scope>
</reference>
<organism evidence="1">
    <name type="scientific">Albugo laibachii Nc14</name>
    <dbReference type="NCBI Taxonomy" id="890382"/>
    <lineage>
        <taxon>Eukaryota</taxon>
        <taxon>Sar</taxon>
        <taxon>Stramenopiles</taxon>
        <taxon>Oomycota</taxon>
        <taxon>Peronosporomycetes</taxon>
        <taxon>Albuginales</taxon>
        <taxon>Albuginaceae</taxon>
        <taxon>Albugo</taxon>
    </lineage>
</organism>
<proteinExistence type="predicted"/>
<dbReference type="HOGENOM" id="CLU_2594792_0_0_1"/>
<protein>
    <submittedName>
        <fullName evidence="1">AlNc14C360G10980 protein</fullName>
    </submittedName>
</protein>